<accession>A0A2H9U405</accession>
<name>A0A2H9U405_9GAMM</name>
<evidence type="ECO:0000313" key="2">
    <source>
        <dbReference type="EMBL" id="PJG58718.1"/>
    </source>
</evidence>
<keyword evidence="3" id="KW-1185">Reference proteome</keyword>
<comment type="caution">
    <text evidence="2">The sequence shown here is derived from an EMBL/GenBank/DDBJ whole genome shotgun (WGS) entry which is preliminary data.</text>
</comment>
<dbReference type="OrthoDB" id="9806945at2"/>
<dbReference type="InterPro" id="IPR004360">
    <property type="entry name" value="Glyas_Fos-R_dOase_dom"/>
</dbReference>
<dbReference type="InterPro" id="IPR037523">
    <property type="entry name" value="VOC_core"/>
</dbReference>
<dbReference type="PROSITE" id="PS51819">
    <property type="entry name" value="VOC"/>
    <property type="match status" value="1"/>
</dbReference>
<sequence length="128" mass="14078">MFVPQFTLLYVANPACSVLFYRELFGREPVEESPTFAMFVFESGAKLALWSRATVEPAVTQSAGAMELAFPLPDEASVDSGLAEWQARGLTIIQQPTLMEFGYTGMALDPDGHRLRLYCPAPDSLPSQ</sequence>
<gene>
    <name evidence="2" type="ORF">CUC53_11155</name>
</gene>
<reference evidence="2 3" key="1">
    <citation type="submission" date="2017-11" db="EMBL/GenBank/DDBJ databases">
        <title>Draft genome sequence of environmental isolate Aeromonas cavernicola sp. nov. MDC 2508.</title>
        <authorList>
            <person name="Colston S.M."/>
            <person name="Navarro A."/>
            <person name="Martinez-Murcia A.J."/>
            <person name="Graf J."/>
        </authorList>
    </citation>
    <scope>NUCLEOTIDE SEQUENCE [LARGE SCALE GENOMIC DNA]</scope>
    <source>
        <strain evidence="2 3">MDC 2508</strain>
    </source>
</reference>
<evidence type="ECO:0000313" key="3">
    <source>
        <dbReference type="Proteomes" id="UP000235861"/>
    </source>
</evidence>
<dbReference type="RefSeq" id="WP_100294235.1">
    <property type="nucleotide sequence ID" value="NZ_PGGC01000095.1"/>
</dbReference>
<dbReference type="SUPFAM" id="SSF54593">
    <property type="entry name" value="Glyoxalase/Bleomycin resistance protein/Dihydroxybiphenyl dioxygenase"/>
    <property type="match status" value="1"/>
</dbReference>
<dbReference type="Gene3D" id="3.30.720.120">
    <property type="match status" value="1"/>
</dbReference>
<dbReference type="AlphaFoldDB" id="A0A2H9U405"/>
<dbReference type="EMBL" id="PGGC01000095">
    <property type="protein sequence ID" value="PJG58718.1"/>
    <property type="molecule type" value="Genomic_DNA"/>
</dbReference>
<protein>
    <submittedName>
        <fullName evidence="2">Drug:proton antiporter</fullName>
    </submittedName>
</protein>
<dbReference type="PIRSF" id="PIRSF039020">
    <property type="entry name" value="EhpR"/>
    <property type="match status" value="1"/>
</dbReference>
<dbReference type="CDD" id="cd07261">
    <property type="entry name" value="EhpR_like"/>
    <property type="match status" value="1"/>
</dbReference>
<organism evidence="2 3">
    <name type="scientific">Aeromonas cavernicola</name>
    <dbReference type="NCBI Taxonomy" id="1006623"/>
    <lineage>
        <taxon>Bacteria</taxon>
        <taxon>Pseudomonadati</taxon>
        <taxon>Pseudomonadota</taxon>
        <taxon>Gammaproteobacteria</taxon>
        <taxon>Aeromonadales</taxon>
        <taxon>Aeromonadaceae</taxon>
        <taxon>Aeromonas</taxon>
    </lineage>
</organism>
<proteinExistence type="predicted"/>
<feature type="domain" description="VOC" evidence="1">
    <location>
        <begin position="2"/>
        <end position="120"/>
    </location>
</feature>
<dbReference type="Proteomes" id="UP000235861">
    <property type="component" value="Unassembled WGS sequence"/>
</dbReference>
<evidence type="ECO:0000259" key="1">
    <source>
        <dbReference type="PROSITE" id="PS51819"/>
    </source>
</evidence>
<dbReference type="Pfam" id="PF00903">
    <property type="entry name" value="Glyoxalase"/>
    <property type="match status" value="1"/>
</dbReference>
<dbReference type="InterPro" id="IPR029068">
    <property type="entry name" value="Glyas_Bleomycin-R_OHBP_Dase"/>
</dbReference>
<dbReference type="InterPro" id="IPR026275">
    <property type="entry name" value="Glyoxalase/dOase/EhpR"/>
</dbReference>
<dbReference type="Gene3D" id="3.30.720.110">
    <property type="match status" value="1"/>
</dbReference>